<protein>
    <recommendedName>
        <fullName evidence="11">Z-ring associated protein G</fullName>
    </recommendedName>
    <alternativeName>
        <fullName evidence="12">Cell division protein ZapG</fullName>
    </alternativeName>
</protein>
<dbReference type="PANTHER" id="PTHR39579">
    <property type="entry name" value="INNER MEMBRANE PROTEIN YHCB"/>
    <property type="match status" value="1"/>
</dbReference>
<organism evidence="15 16">
    <name type="scientific">Candidatus Marimicrobium litorale</name>
    <dbReference type="NCBI Taxonomy" id="2518991"/>
    <lineage>
        <taxon>Bacteria</taxon>
        <taxon>Pseudomonadati</taxon>
        <taxon>Pseudomonadota</taxon>
        <taxon>Gammaproteobacteria</taxon>
        <taxon>Cellvibrionales</taxon>
        <taxon>Halieaceae</taxon>
        <taxon>Marimicrobium</taxon>
    </lineage>
</organism>
<evidence type="ECO:0000256" key="6">
    <source>
        <dbReference type="ARBA" id="ARBA00022960"/>
    </source>
</evidence>
<keyword evidence="6" id="KW-0133">Cell shape</keyword>
<keyword evidence="2" id="KW-1003">Cell membrane</keyword>
<evidence type="ECO:0000313" key="15">
    <source>
        <dbReference type="EMBL" id="MCX2977313.1"/>
    </source>
</evidence>
<dbReference type="InterPro" id="IPR009386">
    <property type="entry name" value="ZapG-like"/>
</dbReference>
<keyword evidence="8 14" id="KW-0472">Membrane</keyword>
<feature type="region of interest" description="Disordered" evidence="13">
    <location>
        <begin position="104"/>
        <end position="158"/>
    </location>
</feature>
<feature type="compositionally biased region" description="Basic and acidic residues" evidence="13">
    <location>
        <begin position="132"/>
        <end position="158"/>
    </location>
</feature>
<evidence type="ECO:0000256" key="13">
    <source>
        <dbReference type="SAM" id="MobiDB-lite"/>
    </source>
</evidence>
<evidence type="ECO:0000256" key="9">
    <source>
        <dbReference type="ARBA" id="ARBA00023306"/>
    </source>
</evidence>
<keyword evidence="16" id="KW-1185">Reference proteome</keyword>
<keyword evidence="9" id="KW-0131">Cell cycle</keyword>
<evidence type="ECO:0000256" key="1">
    <source>
        <dbReference type="ARBA" id="ARBA00004377"/>
    </source>
</evidence>
<evidence type="ECO:0000256" key="12">
    <source>
        <dbReference type="ARBA" id="ARBA00035727"/>
    </source>
</evidence>
<keyword evidence="4" id="KW-0132">Cell division</keyword>
<evidence type="ECO:0000256" key="2">
    <source>
        <dbReference type="ARBA" id="ARBA00022475"/>
    </source>
</evidence>
<keyword evidence="7 14" id="KW-1133">Transmembrane helix</keyword>
<evidence type="ECO:0000256" key="8">
    <source>
        <dbReference type="ARBA" id="ARBA00023136"/>
    </source>
</evidence>
<feature type="transmembrane region" description="Helical" evidence="14">
    <location>
        <begin position="6"/>
        <end position="29"/>
    </location>
</feature>
<evidence type="ECO:0000256" key="10">
    <source>
        <dbReference type="ARBA" id="ARBA00035657"/>
    </source>
</evidence>
<evidence type="ECO:0000313" key="16">
    <source>
        <dbReference type="Proteomes" id="UP001143304"/>
    </source>
</evidence>
<dbReference type="PANTHER" id="PTHR39579:SF1">
    <property type="entry name" value="INNER MEMBRANE PROTEIN YHCB"/>
    <property type="match status" value="1"/>
</dbReference>
<evidence type="ECO:0000256" key="5">
    <source>
        <dbReference type="ARBA" id="ARBA00022692"/>
    </source>
</evidence>
<evidence type="ECO:0000256" key="7">
    <source>
        <dbReference type="ARBA" id="ARBA00022989"/>
    </source>
</evidence>
<evidence type="ECO:0000256" key="4">
    <source>
        <dbReference type="ARBA" id="ARBA00022618"/>
    </source>
</evidence>
<name>A0ABT3T4W5_9GAMM</name>
<evidence type="ECO:0000256" key="11">
    <source>
        <dbReference type="ARBA" id="ARBA00035703"/>
    </source>
</evidence>
<evidence type="ECO:0000256" key="3">
    <source>
        <dbReference type="ARBA" id="ARBA00022519"/>
    </source>
</evidence>
<gene>
    <name evidence="15" type="ORF">EYC82_08095</name>
</gene>
<comment type="similarity">
    <text evidence="10">Belongs to the ZapG family.</text>
</comment>
<comment type="subcellular location">
    <subcellularLocation>
        <location evidence="1">Cell inner membrane</location>
        <topology evidence="1">Single-pass membrane protein</topology>
    </subcellularLocation>
</comment>
<dbReference type="RefSeq" id="WP_279249041.1">
    <property type="nucleotide sequence ID" value="NZ_SHNO01000001.1"/>
</dbReference>
<dbReference type="Proteomes" id="UP001143304">
    <property type="component" value="Unassembled WGS sequence"/>
</dbReference>
<dbReference type="EMBL" id="SHNO01000001">
    <property type="protein sequence ID" value="MCX2977313.1"/>
    <property type="molecule type" value="Genomic_DNA"/>
</dbReference>
<dbReference type="Pfam" id="PF06295">
    <property type="entry name" value="ZapG-like"/>
    <property type="match status" value="1"/>
</dbReference>
<evidence type="ECO:0000256" key="14">
    <source>
        <dbReference type="SAM" id="Phobius"/>
    </source>
</evidence>
<keyword evidence="3" id="KW-0997">Cell inner membrane</keyword>
<accession>A0ABT3T4W5</accession>
<comment type="caution">
    <text evidence="15">The sequence shown here is derived from an EMBL/GenBank/DDBJ whole genome shotgun (WGS) entry which is preliminary data.</text>
</comment>
<keyword evidence="5 14" id="KW-0812">Transmembrane</keyword>
<reference evidence="15" key="1">
    <citation type="submission" date="2019-02" db="EMBL/GenBank/DDBJ databases">
        <authorList>
            <person name="Li S.-H."/>
        </authorList>
    </citation>
    <scope>NUCLEOTIDE SEQUENCE</scope>
    <source>
        <strain evidence="15">IMCC11814</strain>
    </source>
</reference>
<proteinExistence type="inferred from homology"/>
<sequence length="158" mass="17050">MESSGYSLEILLAVSAAMTIIGALLGWAVSRSATDDAKKNRELALKLDQVMQDKKAYEDDVVEHFTQTAQMLNGLTESYREVHNHLAQGASSLCQGAGPLPLERVGSNGEAAEIPGKLATTQPPLDYAPKTSPDEKGMLNEQFGFERDASEDEPQKIG</sequence>